<gene>
    <name evidence="3" type="ORF">O3V59_03055</name>
</gene>
<organism evidence="3 4">
    <name type="scientific">Brevibacillus thermoruber</name>
    <dbReference type="NCBI Taxonomy" id="33942"/>
    <lineage>
        <taxon>Bacteria</taxon>
        <taxon>Bacillati</taxon>
        <taxon>Bacillota</taxon>
        <taxon>Bacilli</taxon>
        <taxon>Bacillales</taxon>
        <taxon>Paenibacillaceae</taxon>
        <taxon>Brevibacillus</taxon>
    </lineage>
</organism>
<reference evidence="3" key="1">
    <citation type="submission" date="2022-12" db="EMBL/GenBank/DDBJ databases">
        <title>Draft genome sequence of the thermophilic strain Brevibacillus thermoruber HT42, isolated from Los Humeros, Puebla, Mexico, with biotechnological potential.</title>
        <authorList>
            <person name="Lara Sanchez J."/>
            <person name="Solis Palacios R."/>
            <person name="Bustos Baena A.S."/>
            <person name="Ruz Baez A.E."/>
            <person name="Espinosa Luna G."/>
            <person name="Oliart Ros R.M."/>
        </authorList>
    </citation>
    <scope>NUCLEOTIDE SEQUENCE</scope>
    <source>
        <strain evidence="3">HT42</strain>
    </source>
</reference>
<dbReference type="Gene3D" id="3.40.50.1820">
    <property type="entry name" value="alpha/beta hydrolase"/>
    <property type="match status" value="1"/>
</dbReference>
<evidence type="ECO:0000256" key="1">
    <source>
        <dbReference type="ARBA" id="ARBA00022801"/>
    </source>
</evidence>
<evidence type="ECO:0000313" key="4">
    <source>
        <dbReference type="Proteomes" id="UP001151071"/>
    </source>
</evidence>
<dbReference type="SUPFAM" id="SSF82171">
    <property type="entry name" value="DPP6 N-terminal domain-like"/>
    <property type="match status" value="1"/>
</dbReference>
<dbReference type="InterPro" id="IPR002470">
    <property type="entry name" value="Peptidase_S9A"/>
</dbReference>
<dbReference type="SUPFAM" id="SSF53474">
    <property type="entry name" value="alpha/beta-Hydrolases"/>
    <property type="match status" value="1"/>
</dbReference>
<dbReference type="InterPro" id="IPR029058">
    <property type="entry name" value="AB_hydrolase_fold"/>
</dbReference>
<dbReference type="RefSeq" id="WP_271139474.1">
    <property type="nucleotide sequence ID" value="NZ_JAPYYP010000002.1"/>
</dbReference>
<dbReference type="InterPro" id="IPR001375">
    <property type="entry name" value="Peptidase_S9_cat"/>
</dbReference>
<evidence type="ECO:0000259" key="2">
    <source>
        <dbReference type="Pfam" id="PF00326"/>
    </source>
</evidence>
<dbReference type="Proteomes" id="UP001151071">
    <property type="component" value="Unassembled WGS sequence"/>
</dbReference>
<dbReference type="GO" id="GO:0006508">
    <property type="term" value="P:proteolysis"/>
    <property type="evidence" value="ECO:0007669"/>
    <property type="project" value="InterPro"/>
</dbReference>
<name>A0A9X3Z222_9BACL</name>
<protein>
    <submittedName>
        <fullName evidence="3">S9 family peptidase</fullName>
    </submittedName>
</protein>
<proteinExistence type="predicted"/>
<sequence>MEPTEKLLAFLRVDSAYQPQAVPGRRSFTFLSKRTGIPQLWTWTEAGADMAINLPDRVMEVSHSPSGTYTVVGMDCRGNEKQQLYLLNNDDASVEELAVSPDHFHCVGGWSPCGKRVAWSSNRRDPGCFDLFVQDVETKNIERVYTCDGRLEPIGWHPDGDNLLVSLQETNIDNRLYLIDLKRQTARRLCGDDRPARYRSARLAKDGRGGWLVTDQGRNTMALCRFSLADGALETLVHVPRWDIVEAMPSVDEQHLAFTVNEGGIFALCLYSVTEKSFQRVEGLPAGVVDSLSWLDPDTLIFCLKSPTFPGDVWRYTVSRQELCRLTFFGRAEQIEHLWKEPKIRTYRSFDGLDVPYFFYGDEADSRGRPVVVYVHGGPESQIRAEFHPVLQYLASEGFIVVAPNVRGSMGYGREYVQLDDGRKRMDAVADLAWLVRDLAALPAVDPTRIGIMGRSYGGFMVLAALTRYPDLWAAGVDIVGISDFRSFLANTGPWRRKLREAEYGSLSDHADFFAEIAPLRHAHKIRVPLLVFHGRNDTRVPVSEAEQLVSDMKSRQQHVELVVFEDEGHQTEKLENHMAMNRRIAQFFGQHLRQAWINAKEG</sequence>
<dbReference type="AlphaFoldDB" id="A0A9X3Z222"/>
<dbReference type="Gene3D" id="2.120.10.30">
    <property type="entry name" value="TolB, C-terminal domain"/>
    <property type="match status" value="1"/>
</dbReference>
<keyword evidence="1" id="KW-0378">Hydrolase</keyword>
<dbReference type="InterPro" id="IPR011042">
    <property type="entry name" value="6-blade_b-propeller_TolB-like"/>
</dbReference>
<feature type="domain" description="Peptidase S9 prolyl oligopeptidase catalytic" evidence="2">
    <location>
        <begin position="387"/>
        <end position="594"/>
    </location>
</feature>
<evidence type="ECO:0000313" key="3">
    <source>
        <dbReference type="EMBL" id="MDA5107326.1"/>
    </source>
</evidence>
<accession>A0A9X3Z222</accession>
<dbReference type="Pfam" id="PF00326">
    <property type="entry name" value="Peptidase_S9"/>
    <property type="match status" value="1"/>
</dbReference>
<dbReference type="PRINTS" id="PR00862">
    <property type="entry name" value="PROLIGOPTASE"/>
</dbReference>
<dbReference type="PANTHER" id="PTHR42776">
    <property type="entry name" value="SERINE PEPTIDASE S9 FAMILY MEMBER"/>
    <property type="match status" value="1"/>
</dbReference>
<dbReference type="EMBL" id="JAPYYP010000002">
    <property type="protein sequence ID" value="MDA5107326.1"/>
    <property type="molecule type" value="Genomic_DNA"/>
</dbReference>
<comment type="caution">
    <text evidence="3">The sequence shown here is derived from an EMBL/GenBank/DDBJ whole genome shotgun (WGS) entry which is preliminary data.</text>
</comment>
<dbReference type="PANTHER" id="PTHR42776:SF27">
    <property type="entry name" value="DIPEPTIDYL PEPTIDASE FAMILY MEMBER 6"/>
    <property type="match status" value="1"/>
</dbReference>
<keyword evidence="4" id="KW-1185">Reference proteome</keyword>
<dbReference type="GO" id="GO:0004252">
    <property type="term" value="F:serine-type endopeptidase activity"/>
    <property type="evidence" value="ECO:0007669"/>
    <property type="project" value="InterPro"/>
</dbReference>